<evidence type="ECO:0000313" key="1">
    <source>
        <dbReference type="EMBL" id="CAD2219247.1"/>
    </source>
</evidence>
<reference evidence="1 2" key="1">
    <citation type="submission" date="2020-08" db="EMBL/GenBank/DDBJ databases">
        <authorList>
            <person name="Newling K."/>
            <person name="Davey J."/>
            <person name="Forrester S."/>
        </authorList>
    </citation>
    <scope>NUCLEOTIDE SEQUENCE [LARGE SCALE GENOMIC DNA]</scope>
    <source>
        <strain evidence="2">Crithidia deanei Carvalho (ATCC PRA-265)</strain>
    </source>
</reference>
<dbReference type="AlphaFoldDB" id="A0A7G2CJL6"/>
<dbReference type="EMBL" id="LR877157">
    <property type="protein sequence ID" value="CAD2219247.1"/>
    <property type="molecule type" value="Genomic_DNA"/>
</dbReference>
<evidence type="ECO:0000313" key="2">
    <source>
        <dbReference type="Proteomes" id="UP000515908"/>
    </source>
</evidence>
<name>A0A7G2CJL6_9TRYP</name>
<accession>A0A7G2CJL6</accession>
<keyword evidence="2" id="KW-1185">Reference proteome</keyword>
<proteinExistence type="predicted"/>
<organism evidence="1 2">
    <name type="scientific">Angomonas deanei</name>
    <dbReference type="NCBI Taxonomy" id="59799"/>
    <lineage>
        <taxon>Eukaryota</taxon>
        <taxon>Discoba</taxon>
        <taxon>Euglenozoa</taxon>
        <taxon>Kinetoplastea</taxon>
        <taxon>Metakinetoplastina</taxon>
        <taxon>Trypanosomatida</taxon>
        <taxon>Trypanosomatidae</taxon>
        <taxon>Strigomonadinae</taxon>
        <taxon>Angomonas</taxon>
    </lineage>
</organism>
<dbReference type="VEuPathDB" id="TriTrypDB:ADEAN_000674900"/>
<sequence length="80" mass="9317">MVLIISNEKSGEERKVEKDYRYAFTVQQNNVAVFYDSVSNPIPSNESVEEQLQNFETPNQPTFFVTPFEGLRRTARTPMR</sequence>
<gene>
    <name evidence="1" type="ORF">ADEAN_000674900</name>
</gene>
<dbReference type="Proteomes" id="UP000515908">
    <property type="component" value="Chromosome 13"/>
</dbReference>
<protein>
    <submittedName>
        <fullName evidence="1">Uncharacterized protein</fullName>
    </submittedName>
</protein>